<name>A0A1U7HG54_9CYAN</name>
<evidence type="ECO:0000313" key="3">
    <source>
        <dbReference type="Proteomes" id="UP000186868"/>
    </source>
</evidence>
<dbReference type="EMBL" id="MRCB01000013">
    <property type="protein sequence ID" value="OKH22535.1"/>
    <property type="molecule type" value="Genomic_DNA"/>
</dbReference>
<feature type="transmembrane region" description="Helical" evidence="1">
    <location>
        <begin position="31"/>
        <end position="55"/>
    </location>
</feature>
<accession>A0A1U7HG54</accession>
<evidence type="ECO:0000256" key="1">
    <source>
        <dbReference type="SAM" id="Phobius"/>
    </source>
</evidence>
<dbReference type="AlphaFoldDB" id="A0A1U7HG54"/>
<feature type="transmembrane region" description="Helical" evidence="1">
    <location>
        <begin position="92"/>
        <end position="114"/>
    </location>
</feature>
<dbReference type="PANTHER" id="PTHR39085:SF1">
    <property type="entry name" value="SLL0924 PROTEIN"/>
    <property type="match status" value="1"/>
</dbReference>
<gene>
    <name evidence="2" type="ORF">NIES593_12105</name>
</gene>
<dbReference type="Proteomes" id="UP000186868">
    <property type="component" value="Unassembled WGS sequence"/>
</dbReference>
<keyword evidence="1" id="KW-1133">Transmembrane helix</keyword>
<evidence type="ECO:0000313" key="2">
    <source>
        <dbReference type="EMBL" id="OKH22535.1"/>
    </source>
</evidence>
<sequence>MPSGRTHDRITLWSLPPIAGLSYLLTREGELTFIVAGAFLFGGLMFGPDLDIYSLQYKRWGKLRWIWKPYQMLVTHRSQLSHGLIIGTTLRIIYLLICAIAIATPGVAIAQLIWGFDWNWQQVARTAIQSISQNYRQEAIALVIGLELGAMSHSLSDWIGSTCKRWQKKRSFKSKKEKVKRKK</sequence>
<dbReference type="Pfam" id="PF09988">
    <property type="entry name" value="DUF2227"/>
    <property type="match status" value="1"/>
</dbReference>
<reference evidence="2 3" key="1">
    <citation type="submission" date="2016-11" db="EMBL/GenBank/DDBJ databases">
        <title>Draft Genome Sequences of Nine Cyanobacterial Strains from Diverse Habitats.</title>
        <authorList>
            <person name="Zhu T."/>
            <person name="Hou S."/>
            <person name="Lu X."/>
            <person name="Hess W.R."/>
        </authorList>
    </citation>
    <scope>NUCLEOTIDE SEQUENCE [LARGE SCALE GENOMIC DNA]</scope>
    <source>
        <strain evidence="2 3">NIES-593</strain>
    </source>
</reference>
<feature type="transmembrane region" description="Helical" evidence="1">
    <location>
        <begin position="139"/>
        <end position="160"/>
    </location>
</feature>
<keyword evidence="3" id="KW-1185">Reference proteome</keyword>
<protein>
    <submittedName>
        <fullName evidence="2">Metal-binding protein</fullName>
    </submittedName>
</protein>
<dbReference type="STRING" id="1921803.NIES593_12105"/>
<dbReference type="RefSeq" id="WP_073599830.1">
    <property type="nucleotide sequence ID" value="NZ_MRCB01000013.1"/>
</dbReference>
<dbReference type="OrthoDB" id="69351at2"/>
<proteinExistence type="predicted"/>
<organism evidence="2 3">
    <name type="scientific">Hydrococcus rivularis NIES-593</name>
    <dbReference type="NCBI Taxonomy" id="1921803"/>
    <lineage>
        <taxon>Bacteria</taxon>
        <taxon>Bacillati</taxon>
        <taxon>Cyanobacteriota</taxon>
        <taxon>Cyanophyceae</taxon>
        <taxon>Pleurocapsales</taxon>
        <taxon>Hydrococcaceae</taxon>
        <taxon>Hydrococcus</taxon>
    </lineage>
</organism>
<keyword evidence="1" id="KW-0472">Membrane</keyword>
<dbReference type="PANTHER" id="PTHR39085">
    <property type="entry name" value="SLL0924 PROTEIN"/>
    <property type="match status" value="1"/>
</dbReference>
<comment type="caution">
    <text evidence="2">The sequence shown here is derived from an EMBL/GenBank/DDBJ whole genome shotgun (WGS) entry which is preliminary data.</text>
</comment>
<keyword evidence="1" id="KW-0812">Transmembrane</keyword>
<dbReference type="InterPro" id="IPR019250">
    <property type="entry name" value="DUF2227_metal-bd"/>
</dbReference>